<gene>
    <name evidence="2" type="ORF">AULFYP135_00209</name>
</gene>
<dbReference type="EMBL" id="CACRSL010000003">
    <property type="protein sequence ID" value="VYS75546.1"/>
    <property type="molecule type" value="Genomic_DNA"/>
</dbReference>
<feature type="region of interest" description="Disordered" evidence="1">
    <location>
        <begin position="32"/>
        <end position="66"/>
    </location>
</feature>
<evidence type="ECO:0000256" key="1">
    <source>
        <dbReference type="SAM" id="MobiDB-lite"/>
    </source>
</evidence>
<evidence type="ECO:0000313" key="2">
    <source>
        <dbReference type="EMBL" id="VYS75546.1"/>
    </source>
</evidence>
<feature type="compositionally biased region" description="Basic and acidic residues" evidence="1">
    <location>
        <begin position="48"/>
        <end position="58"/>
    </location>
</feature>
<reference evidence="2" key="1">
    <citation type="submission" date="2019-11" db="EMBL/GenBank/DDBJ databases">
        <authorList>
            <person name="Feng L."/>
        </authorList>
    </citation>
    <scope>NUCLEOTIDE SEQUENCE</scope>
    <source>
        <strain evidence="2">AundefinedLFYP135</strain>
    </source>
</reference>
<protein>
    <submittedName>
        <fullName evidence="2">Uncharacterized protein</fullName>
    </submittedName>
</protein>
<dbReference type="AlphaFoldDB" id="A0A6N2R464"/>
<organism evidence="2">
    <name type="scientific">uncultured Anaerotruncus sp</name>
    <dbReference type="NCBI Taxonomy" id="905011"/>
    <lineage>
        <taxon>Bacteria</taxon>
        <taxon>Bacillati</taxon>
        <taxon>Bacillota</taxon>
        <taxon>Clostridia</taxon>
        <taxon>Eubacteriales</taxon>
        <taxon>Oscillospiraceae</taxon>
        <taxon>Anaerotruncus</taxon>
        <taxon>environmental samples</taxon>
    </lineage>
</organism>
<sequence>MIYPCYGCIARAPGCHSRCEAYRQASKAQEEAAQARKQSRSAGQFVWDVKDNGMDRWRRSGGGRRP</sequence>
<proteinExistence type="predicted"/>
<name>A0A6N2R464_9FIRM</name>
<accession>A0A6N2R464</accession>